<dbReference type="EMBL" id="CAJJDM010000078">
    <property type="protein sequence ID" value="CAD8085762.1"/>
    <property type="molecule type" value="Genomic_DNA"/>
</dbReference>
<proteinExistence type="predicted"/>
<organism evidence="2 3">
    <name type="scientific">Paramecium primaurelia</name>
    <dbReference type="NCBI Taxonomy" id="5886"/>
    <lineage>
        <taxon>Eukaryota</taxon>
        <taxon>Sar</taxon>
        <taxon>Alveolata</taxon>
        <taxon>Ciliophora</taxon>
        <taxon>Intramacronucleata</taxon>
        <taxon>Oligohymenophorea</taxon>
        <taxon>Peniculida</taxon>
        <taxon>Parameciidae</taxon>
        <taxon>Paramecium</taxon>
    </lineage>
</organism>
<dbReference type="InterPro" id="IPR041232">
    <property type="entry name" value="NPL"/>
</dbReference>
<dbReference type="Pfam" id="PF17800">
    <property type="entry name" value="NPL"/>
    <property type="match status" value="1"/>
</dbReference>
<dbReference type="Proteomes" id="UP000688137">
    <property type="component" value="Unassembled WGS sequence"/>
</dbReference>
<sequence>MFYGIQLSAGESQTIQKVDDHNQFVLSQAVLVKGTNLNVLMNGIVIASLNQKISQMPLRIKITPESQITKLEVKGNGTVHLCGYYIQFDLQNEDADLQSVAQLLKQSNQITKPPVQKAPVVPIKKIDTQPKWDEMDWEDEQFQKRIK</sequence>
<evidence type="ECO:0000313" key="2">
    <source>
        <dbReference type="EMBL" id="CAD8085762.1"/>
    </source>
</evidence>
<evidence type="ECO:0000259" key="1">
    <source>
        <dbReference type="Pfam" id="PF17800"/>
    </source>
</evidence>
<dbReference type="OMA" id="QMPLRIK"/>
<comment type="caution">
    <text evidence="2">The sequence shown here is derived from an EMBL/GenBank/DDBJ whole genome shotgun (WGS) entry which is preliminary data.</text>
</comment>
<reference evidence="2" key="1">
    <citation type="submission" date="2021-01" db="EMBL/GenBank/DDBJ databases">
        <authorList>
            <consortium name="Genoscope - CEA"/>
            <person name="William W."/>
        </authorList>
    </citation>
    <scope>NUCLEOTIDE SEQUENCE</scope>
</reference>
<accession>A0A8S1N236</accession>
<evidence type="ECO:0000313" key="3">
    <source>
        <dbReference type="Proteomes" id="UP000688137"/>
    </source>
</evidence>
<protein>
    <recommendedName>
        <fullName evidence="1">Nucleoplasmin-like domain-containing protein</fullName>
    </recommendedName>
</protein>
<gene>
    <name evidence="2" type="ORF">PPRIM_AZ9-3.1.T0750056</name>
</gene>
<dbReference type="AlphaFoldDB" id="A0A8S1N236"/>
<feature type="domain" description="Nucleoplasmin-like" evidence="1">
    <location>
        <begin position="2"/>
        <end position="86"/>
    </location>
</feature>
<name>A0A8S1N236_PARPR</name>
<keyword evidence="3" id="KW-1185">Reference proteome</keyword>